<dbReference type="EC" id="4.1.1.28" evidence="8"/>
<evidence type="ECO:0000256" key="12">
    <source>
        <dbReference type="RuleBase" id="RU000382"/>
    </source>
</evidence>
<dbReference type="Gene3D" id="3.90.1150.10">
    <property type="entry name" value="Aspartate Aminotransferase, domain 1"/>
    <property type="match status" value="1"/>
</dbReference>
<reference evidence="16" key="1">
    <citation type="submission" date="2016-06" db="UniProtKB">
        <authorList>
            <consortium name="WormBaseParasite"/>
        </authorList>
    </citation>
    <scope>IDENTIFICATION</scope>
</reference>
<dbReference type="Pfam" id="PF00282">
    <property type="entry name" value="Pyridoxal_deC"/>
    <property type="match status" value="1"/>
</dbReference>
<proteinExistence type="inferred from homology"/>
<dbReference type="InterPro" id="IPR010977">
    <property type="entry name" value="Aromatic_deC"/>
</dbReference>
<protein>
    <recommendedName>
        <fullName evidence="9">Aromatic-L-amino-acid decarboxylase</fullName>
        <ecNumber evidence="8">4.1.1.28</ecNumber>
    </recommendedName>
    <alternativeName>
        <fullName evidence="10">DOPA decarboxylase</fullName>
    </alternativeName>
</protein>
<evidence type="ECO:0000256" key="8">
    <source>
        <dbReference type="ARBA" id="ARBA00038886"/>
    </source>
</evidence>
<evidence type="ECO:0000313" key="15">
    <source>
        <dbReference type="Proteomes" id="UP000271098"/>
    </source>
</evidence>
<dbReference type="InterPro" id="IPR015422">
    <property type="entry name" value="PyrdxlP-dep_Trfase_small"/>
</dbReference>
<evidence type="ECO:0000256" key="10">
    <source>
        <dbReference type="ARBA" id="ARBA00041275"/>
    </source>
</evidence>
<evidence type="ECO:0000256" key="3">
    <source>
        <dbReference type="ARBA" id="ARBA00011738"/>
    </source>
</evidence>
<dbReference type="GO" id="GO:0019752">
    <property type="term" value="P:carboxylic acid metabolic process"/>
    <property type="evidence" value="ECO:0007669"/>
    <property type="project" value="InterPro"/>
</dbReference>
<keyword evidence="15" id="KW-1185">Reference proteome</keyword>
<comment type="cofactor">
    <cofactor evidence="1 11 12">
        <name>pyridoxal 5'-phosphate</name>
        <dbReference type="ChEBI" id="CHEBI:597326"/>
    </cofactor>
</comment>
<reference evidence="14 15" key="2">
    <citation type="submission" date="2018-11" db="EMBL/GenBank/DDBJ databases">
        <authorList>
            <consortium name="Pathogen Informatics"/>
        </authorList>
    </citation>
    <scope>NUCLEOTIDE SEQUENCE [LARGE SCALE GENOMIC DNA]</scope>
</reference>
<evidence type="ECO:0000256" key="9">
    <source>
        <dbReference type="ARBA" id="ARBA00040968"/>
    </source>
</evidence>
<dbReference type="GO" id="GO:0030170">
    <property type="term" value="F:pyridoxal phosphate binding"/>
    <property type="evidence" value="ECO:0007669"/>
    <property type="project" value="InterPro"/>
</dbReference>
<keyword evidence="13" id="KW-0732">Signal</keyword>
<gene>
    <name evidence="14" type="ORF">GPUH_LOCUS1738</name>
</gene>
<dbReference type="EMBL" id="UYRT01002238">
    <property type="protein sequence ID" value="VDK30824.1"/>
    <property type="molecule type" value="Genomic_DNA"/>
</dbReference>
<dbReference type="OrthoDB" id="639767at2759"/>
<evidence type="ECO:0000256" key="5">
    <source>
        <dbReference type="ARBA" id="ARBA00022793"/>
    </source>
</evidence>
<dbReference type="GO" id="GO:0042427">
    <property type="term" value="P:serotonin biosynthetic process"/>
    <property type="evidence" value="ECO:0007669"/>
    <property type="project" value="TreeGrafter"/>
</dbReference>
<comment type="subunit">
    <text evidence="3">Homodimer.</text>
</comment>
<feature type="chain" id="PRO_5043138470" description="Aromatic-L-amino-acid decarboxylase" evidence="13">
    <location>
        <begin position="27"/>
        <end position="264"/>
    </location>
</feature>
<evidence type="ECO:0000313" key="16">
    <source>
        <dbReference type="WBParaSite" id="GPUH_0000174201-mRNA-1"/>
    </source>
</evidence>
<accession>A0A183CZ47</accession>
<dbReference type="PANTHER" id="PTHR11999">
    <property type="entry name" value="GROUP II PYRIDOXAL-5-PHOSPHATE DECARBOXYLASE"/>
    <property type="match status" value="1"/>
</dbReference>
<organism evidence="16">
    <name type="scientific">Gongylonema pulchrum</name>
    <dbReference type="NCBI Taxonomy" id="637853"/>
    <lineage>
        <taxon>Eukaryota</taxon>
        <taxon>Metazoa</taxon>
        <taxon>Ecdysozoa</taxon>
        <taxon>Nematoda</taxon>
        <taxon>Chromadorea</taxon>
        <taxon>Rhabditida</taxon>
        <taxon>Spirurina</taxon>
        <taxon>Spiruromorpha</taxon>
        <taxon>Spiruroidea</taxon>
        <taxon>Gongylonematidae</taxon>
        <taxon>Gongylonema</taxon>
    </lineage>
</organism>
<feature type="modified residue" description="N6-(pyridoxal phosphate)lysine" evidence="11">
    <location>
        <position position="79"/>
    </location>
</feature>
<dbReference type="InterPro" id="IPR015424">
    <property type="entry name" value="PyrdxlP-dep_Trfase"/>
</dbReference>
<dbReference type="Proteomes" id="UP000271098">
    <property type="component" value="Unassembled WGS sequence"/>
</dbReference>
<dbReference type="InterPro" id="IPR002129">
    <property type="entry name" value="PyrdxlP-dep_de-COase"/>
</dbReference>
<dbReference type="InterPro" id="IPR015421">
    <property type="entry name" value="PyrdxlP-dep_Trfase_major"/>
</dbReference>
<feature type="signal peptide" evidence="13">
    <location>
        <begin position="1"/>
        <end position="26"/>
    </location>
</feature>
<keyword evidence="7 12" id="KW-0456">Lyase</keyword>
<dbReference type="GO" id="GO:0004058">
    <property type="term" value="F:aromatic-L-amino-acid decarboxylase activity"/>
    <property type="evidence" value="ECO:0007669"/>
    <property type="project" value="UniProtKB-EC"/>
</dbReference>
<dbReference type="GO" id="GO:0042423">
    <property type="term" value="P:catecholamine biosynthetic process"/>
    <property type="evidence" value="ECO:0007669"/>
    <property type="project" value="UniProtKB-KW"/>
</dbReference>
<evidence type="ECO:0000256" key="4">
    <source>
        <dbReference type="ARBA" id="ARBA00022584"/>
    </source>
</evidence>
<keyword evidence="4" id="KW-0127">Catecholamine biosynthesis</keyword>
<evidence type="ECO:0000256" key="6">
    <source>
        <dbReference type="ARBA" id="ARBA00022898"/>
    </source>
</evidence>
<dbReference type="SUPFAM" id="SSF53383">
    <property type="entry name" value="PLP-dependent transferases"/>
    <property type="match status" value="1"/>
</dbReference>
<dbReference type="GO" id="GO:0005737">
    <property type="term" value="C:cytoplasm"/>
    <property type="evidence" value="ECO:0007669"/>
    <property type="project" value="TreeGrafter"/>
</dbReference>
<comment type="similarity">
    <text evidence="2 12">Belongs to the group II decarboxylase family.</text>
</comment>
<dbReference type="Gene3D" id="3.40.640.10">
    <property type="entry name" value="Type I PLP-dependent aspartate aminotransferase-like (Major domain)"/>
    <property type="match status" value="1"/>
</dbReference>
<dbReference type="AlphaFoldDB" id="A0A183CZ47"/>
<keyword evidence="6 11" id="KW-0663">Pyridoxal phosphate</keyword>
<evidence type="ECO:0000256" key="7">
    <source>
        <dbReference type="ARBA" id="ARBA00023239"/>
    </source>
</evidence>
<dbReference type="GO" id="GO:0006520">
    <property type="term" value="P:amino acid metabolic process"/>
    <property type="evidence" value="ECO:0007669"/>
    <property type="project" value="InterPro"/>
</dbReference>
<evidence type="ECO:0000256" key="2">
    <source>
        <dbReference type="ARBA" id="ARBA00009533"/>
    </source>
</evidence>
<sequence length="264" mass="30565">MLQTDRANGLIPFIFIMTLGTTSTCAFDPLGELGPICQKEGIWVHIDSAYAGSFMLCPEYRYIGNGLKYVDSFNMNAHKTLQINFDCSPMWFKDGLHALRYFELNPLYLKYDHQSSAYDYRLKSTKHALLQHLQIALGRRFRSLKIWFVLRKVGVTGLQKHLRNSVHLAEYFEELLREDGLFELFVPRLLGLNSTNEMNELLNHRLDEDRRIHLVASAVHGTYFLRLVICSPLTTRQDVAYAYSVIKEVTEEILKDSRLLETPN</sequence>
<evidence type="ECO:0000256" key="11">
    <source>
        <dbReference type="PIRSR" id="PIRSR602129-50"/>
    </source>
</evidence>
<evidence type="ECO:0000256" key="1">
    <source>
        <dbReference type="ARBA" id="ARBA00001933"/>
    </source>
</evidence>
<name>A0A183CZ47_9BILA</name>
<keyword evidence="5" id="KW-0210">Decarboxylase</keyword>
<dbReference type="PRINTS" id="PR00800">
    <property type="entry name" value="YHDCRBOXLASE"/>
</dbReference>
<dbReference type="PANTHER" id="PTHR11999:SF167">
    <property type="entry name" value="AROMATIC-L-AMINO-ACID DECARBOXYLASE"/>
    <property type="match status" value="1"/>
</dbReference>
<dbReference type="WBParaSite" id="GPUH_0000174201-mRNA-1">
    <property type="protein sequence ID" value="GPUH_0000174201-mRNA-1"/>
    <property type="gene ID" value="GPUH_0000174201"/>
</dbReference>
<evidence type="ECO:0000313" key="14">
    <source>
        <dbReference type="EMBL" id="VDK30824.1"/>
    </source>
</evidence>
<evidence type="ECO:0000256" key="13">
    <source>
        <dbReference type="SAM" id="SignalP"/>
    </source>
</evidence>